<name>A0ABR7XPA8_9SPHI</name>
<dbReference type="RefSeq" id="WP_190312715.1">
    <property type="nucleotide sequence ID" value="NZ_JACNYL010000001.1"/>
</dbReference>
<organism evidence="2 3">
    <name type="scientific">Sphingobacterium chuzhouense</name>
    <dbReference type="NCBI Taxonomy" id="1742264"/>
    <lineage>
        <taxon>Bacteria</taxon>
        <taxon>Pseudomonadati</taxon>
        <taxon>Bacteroidota</taxon>
        <taxon>Sphingobacteriia</taxon>
        <taxon>Sphingobacteriales</taxon>
        <taxon>Sphingobacteriaceae</taxon>
        <taxon>Sphingobacterium</taxon>
    </lineage>
</organism>
<dbReference type="InterPro" id="IPR058505">
    <property type="entry name" value="DUF8192"/>
</dbReference>
<dbReference type="EMBL" id="JACNYL010000001">
    <property type="protein sequence ID" value="MBD1420996.1"/>
    <property type="molecule type" value="Genomic_DNA"/>
</dbReference>
<sequence length="152" mass="17115">MKTIILVLIGSFFFTSILHGQVKSMEDIPKNIIQCLDKTGDDSSAVLNICESTFLNYFFEKQRGSFSFEDKNVLFLTGNYGAIKSTKNTFFSDIKKGLKIGSIPNNSMRQLLIFNDSERKSTGYDVAIITGSKKFLTNKDAIKSIEKSRKRS</sequence>
<gene>
    <name evidence="2" type="ORF">H8B21_05345</name>
</gene>
<reference evidence="2 3" key="1">
    <citation type="submission" date="2020-08" db="EMBL/GenBank/DDBJ databases">
        <title>Sphingobacterium sp. DN00404 isolated from aquaculture water.</title>
        <authorList>
            <person name="Zhang M."/>
        </authorList>
    </citation>
    <scope>NUCLEOTIDE SEQUENCE [LARGE SCALE GENOMIC DNA]</scope>
    <source>
        <strain evidence="2 3">KCTC 42746</strain>
    </source>
</reference>
<dbReference type="Pfam" id="PF26612">
    <property type="entry name" value="DUF8192"/>
    <property type="match status" value="1"/>
</dbReference>
<protein>
    <recommendedName>
        <fullName evidence="1">DUF8192 domain-containing protein</fullName>
    </recommendedName>
</protein>
<evidence type="ECO:0000259" key="1">
    <source>
        <dbReference type="Pfam" id="PF26612"/>
    </source>
</evidence>
<proteinExistence type="predicted"/>
<dbReference type="Proteomes" id="UP000651112">
    <property type="component" value="Unassembled WGS sequence"/>
</dbReference>
<evidence type="ECO:0000313" key="3">
    <source>
        <dbReference type="Proteomes" id="UP000651112"/>
    </source>
</evidence>
<accession>A0ABR7XPA8</accession>
<evidence type="ECO:0000313" key="2">
    <source>
        <dbReference type="EMBL" id="MBD1420996.1"/>
    </source>
</evidence>
<keyword evidence="3" id="KW-1185">Reference proteome</keyword>
<feature type="domain" description="DUF8192" evidence="1">
    <location>
        <begin position="44"/>
        <end position="146"/>
    </location>
</feature>
<comment type="caution">
    <text evidence="2">The sequence shown here is derived from an EMBL/GenBank/DDBJ whole genome shotgun (WGS) entry which is preliminary data.</text>
</comment>